<keyword evidence="9 15" id="KW-0805">Transcription regulation</keyword>
<dbReference type="Pfam" id="PF00072">
    <property type="entry name" value="Response_reg"/>
    <property type="match status" value="1"/>
</dbReference>
<dbReference type="Gene3D" id="3.40.50.300">
    <property type="entry name" value="P-loop containing nucleotide triphosphate hydrolases"/>
    <property type="match status" value="1"/>
</dbReference>
<dbReference type="NCBIfam" id="TIGR01818">
    <property type="entry name" value="ntrC"/>
    <property type="match status" value="1"/>
</dbReference>
<dbReference type="PROSITE" id="PS50045">
    <property type="entry name" value="SIGMA54_INTERACT_4"/>
    <property type="match status" value="1"/>
</dbReference>
<name>A0ABU1VSG3_9GAMM</name>
<evidence type="ECO:0000256" key="9">
    <source>
        <dbReference type="ARBA" id="ARBA00023015"/>
    </source>
</evidence>
<keyword evidence="11 15" id="KW-0010">Activator</keyword>
<evidence type="ECO:0000256" key="5">
    <source>
        <dbReference type="ARBA" id="ARBA00022553"/>
    </source>
</evidence>
<dbReference type="Proteomes" id="UP001267878">
    <property type="component" value="Unassembled WGS sequence"/>
</dbReference>
<dbReference type="Pfam" id="PF25601">
    <property type="entry name" value="AAA_lid_14"/>
    <property type="match status" value="1"/>
</dbReference>
<proteinExistence type="predicted"/>
<accession>A0ABU1VSG3</accession>
<dbReference type="InterPro" id="IPR001789">
    <property type="entry name" value="Sig_transdc_resp-reg_receiver"/>
</dbReference>
<dbReference type="InterPro" id="IPR025944">
    <property type="entry name" value="Sigma_54_int_dom_CS"/>
</dbReference>
<evidence type="ECO:0000259" key="17">
    <source>
        <dbReference type="PROSITE" id="PS50110"/>
    </source>
</evidence>
<keyword evidence="10 15" id="KW-0238">DNA-binding</keyword>
<dbReference type="CDD" id="cd00009">
    <property type="entry name" value="AAA"/>
    <property type="match status" value="1"/>
</dbReference>
<sequence length="482" mass="51901">MARDSRIWIVDDDRSVRFVLATALRDEGYDVDGFENAADALAALRTRLAPDLLFTDVRMPGDDGLVLLEKLKATHPELPVIVMSAYTDIASTAGAFRGGAHEFLSKPFDLDDAVALAARALPVRNGAPAASAGKAADVPADNGNDVGADGPQLVGTTAAMRALFRAIGRLAQAPLSVLITGETGTGKELVARALHRESPRAAKPFVALNTAAIPAELLESELFGHEAGAFTGATRRHPGRFEQADGGTLFLDEIGDMPLPLQTRLLRVLAEGEFFRVGGRELIRVDVRVIAATHQDLEALVGEGRFRADLLHRLDVVRLRLPPLRERRDDVPLLATRFLAAAARRFDMPPKRLGKPAIERLLAYDWPGNVRELENLCWRLAALAPGENIGAADVESALPASTAIVDHATAADAWDAALAQWARAQLAAGRADIHAQARERFDRVLLDAALEHTGGRRAEAAARLGLGRNTLTRKLGTGRKRR</sequence>
<keyword evidence="7 15" id="KW-0067">ATP-binding</keyword>
<dbReference type="Gene3D" id="3.40.50.2300">
    <property type="match status" value="1"/>
</dbReference>
<dbReference type="InterPro" id="IPR002078">
    <property type="entry name" value="Sigma_54_int"/>
</dbReference>
<evidence type="ECO:0000259" key="16">
    <source>
        <dbReference type="PROSITE" id="PS50045"/>
    </source>
</evidence>
<gene>
    <name evidence="15" type="primary">ntrC</name>
    <name evidence="18" type="ORF">J2X04_002671</name>
</gene>
<dbReference type="InterPro" id="IPR009057">
    <property type="entry name" value="Homeodomain-like_sf"/>
</dbReference>
<evidence type="ECO:0000256" key="7">
    <source>
        <dbReference type="ARBA" id="ARBA00022840"/>
    </source>
</evidence>
<dbReference type="PRINTS" id="PR01590">
    <property type="entry name" value="HTHFIS"/>
</dbReference>
<dbReference type="InterPro" id="IPR058031">
    <property type="entry name" value="AAA_lid_NorR"/>
</dbReference>
<evidence type="ECO:0000313" key="19">
    <source>
        <dbReference type="Proteomes" id="UP001267878"/>
    </source>
</evidence>
<feature type="domain" description="Sigma-54 factor interaction" evidence="16">
    <location>
        <begin position="153"/>
        <end position="382"/>
    </location>
</feature>
<dbReference type="EMBL" id="JAVDVW010000002">
    <property type="protein sequence ID" value="MDR7100290.1"/>
    <property type="molecule type" value="Genomic_DNA"/>
</dbReference>
<feature type="domain" description="Response regulatory" evidence="17">
    <location>
        <begin position="6"/>
        <end position="121"/>
    </location>
</feature>
<dbReference type="Pfam" id="PF02954">
    <property type="entry name" value="HTH_8"/>
    <property type="match status" value="1"/>
</dbReference>
<comment type="function">
    <text evidence="15">Member of the two-component regulatory system NtrB/NtrC, which controls expression of the nitrogen-regulated (ntr) genes in response to nitrogen limitation. Phosphorylated NtrC binds directly to DNA and stimulates the formation of open promoter-sigma54-RNA polymerase complexes.</text>
</comment>
<dbReference type="InterPro" id="IPR010114">
    <property type="entry name" value="Transcript_reg_NtrC"/>
</dbReference>
<keyword evidence="4 15" id="KW-0678">Repressor</keyword>
<dbReference type="SUPFAM" id="SSF52540">
    <property type="entry name" value="P-loop containing nucleoside triphosphate hydrolases"/>
    <property type="match status" value="1"/>
</dbReference>
<keyword evidence="8 15" id="KW-0902">Two-component regulatory system</keyword>
<keyword evidence="3 15" id="KW-0963">Cytoplasm</keyword>
<keyword evidence="6 15" id="KW-0547">Nucleotide-binding</keyword>
<dbReference type="PROSITE" id="PS00675">
    <property type="entry name" value="SIGMA54_INTERACT_1"/>
    <property type="match status" value="1"/>
</dbReference>
<protein>
    <recommendedName>
        <fullName evidence="2 15">DNA-binding transcriptional regulator NtrC</fullName>
    </recommendedName>
    <alternativeName>
        <fullName evidence="15">Nitrogen regulation protein NR(I)</fullName>
    </alternativeName>
</protein>
<keyword evidence="19" id="KW-1185">Reference proteome</keyword>
<keyword evidence="12 15" id="KW-0804">Transcription</keyword>
<reference evidence="18 19" key="1">
    <citation type="submission" date="2023-07" db="EMBL/GenBank/DDBJ databases">
        <title>Sorghum-associated microbial communities from plants grown in Nebraska, USA.</title>
        <authorList>
            <person name="Schachtman D."/>
        </authorList>
    </citation>
    <scope>NUCLEOTIDE SEQUENCE [LARGE SCALE GENOMIC DNA]</scope>
    <source>
        <strain evidence="18 19">BE187</strain>
    </source>
</reference>
<dbReference type="PROSITE" id="PS50110">
    <property type="entry name" value="RESPONSE_REGULATORY"/>
    <property type="match status" value="1"/>
</dbReference>
<evidence type="ECO:0000256" key="6">
    <source>
        <dbReference type="ARBA" id="ARBA00022741"/>
    </source>
</evidence>
<comment type="caution">
    <text evidence="18">The sequence shown here is derived from an EMBL/GenBank/DDBJ whole genome shotgun (WGS) entry which is preliminary data.</text>
</comment>
<dbReference type="Gene3D" id="1.10.10.60">
    <property type="entry name" value="Homeodomain-like"/>
    <property type="match status" value="1"/>
</dbReference>
<keyword evidence="5 14" id="KW-0597">Phosphoprotein</keyword>
<keyword evidence="13 15" id="KW-0535">Nitrogen fixation</keyword>
<evidence type="ECO:0000256" key="4">
    <source>
        <dbReference type="ARBA" id="ARBA00022491"/>
    </source>
</evidence>
<dbReference type="SUPFAM" id="SSF46689">
    <property type="entry name" value="Homeodomain-like"/>
    <property type="match status" value="1"/>
</dbReference>
<evidence type="ECO:0000256" key="12">
    <source>
        <dbReference type="ARBA" id="ARBA00023163"/>
    </source>
</evidence>
<evidence type="ECO:0000256" key="8">
    <source>
        <dbReference type="ARBA" id="ARBA00023012"/>
    </source>
</evidence>
<evidence type="ECO:0000256" key="15">
    <source>
        <dbReference type="RuleBase" id="RU365013"/>
    </source>
</evidence>
<dbReference type="Gene3D" id="1.10.8.60">
    <property type="match status" value="1"/>
</dbReference>
<dbReference type="InterPro" id="IPR011006">
    <property type="entry name" value="CheY-like_superfamily"/>
</dbReference>
<dbReference type="PANTHER" id="PTHR32071:SF95">
    <property type="entry name" value="DNA-BINDING TRANSCRIPTIONAL REGULATOR NTRC"/>
    <property type="match status" value="1"/>
</dbReference>
<dbReference type="SUPFAM" id="SSF52172">
    <property type="entry name" value="CheY-like"/>
    <property type="match status" value="1"/>
</dbReference>
<dbReference type="InterPro" id="IPR027417">
    <property type="entry name" value="P-loop_NTPase"/>
</dbReference>
<evidence type="ECO:0000256" key="11">
    <source>
        <dbReference type="ARBA" id="ARBA00023159"/>
    </source>
</evidence>
<dbReference type="InterPro" id="IPR003593">
    <property type="entry name" value="AAA+_ATPase"/>
</dbReference>
<dbReference type="Pfam" id="PF00158">
    <property type="entry name" value="Sigma54_activat"/>
    <property type="match status" value="1"/>
</dbReference>
<dbReference type="PROSITE" id="PS00688">
    <property type="entry name" value="SIGMA54_INTERACT_3"/>
    <property type="match status" value="1"/>
</dbReference>
<organism evidence="18 19">
    <name type="scientific">Agrilutibacter niabensis</name>
    <dbReference type="NCBI Taxonomy" id="380628"/>
    <lineage>
        <taxon>Bacteria</taxon>
        <taxon>Pseudomonadati</taxon>
        <taxon>Pseudomonadota</taxon>
        <taxon>Gammaproteobacteria</taxon>
        <taxon>Lysobacterales</taxon>
        <taxon>Lysobacteraceae</taxon>
        <taxon>Agrilutibacter</taxon>
    </lineage>
</organism>
<dbReference type="SMART" id="SM00448">
    <property type="entry name" value="REC"/>
    <property type="match status" value="1"/>
</dbReference>
<evidence type="ECO:0000256" key="10">
    <source>
        <dbReference type="ARBA" id="ARBA00023125"/>
    </source>
</evidence>
<dbReference type="RefSeq" id="WP_310054969.1">
    <property type="nucleotide sequence ID" value="NZ_JAVDVW010000002.1"/>
</dbReference>
<evidence type="ECO:0000313" key="18">
    <source>
        <dbReference type="EMBL" id="MDR7100290.1"/>
    </source>
</evidence>
<evidence type="ECO:0000256" key="3">
    <source>
        <dbReference type="ARBA" id="ARBA00022490"/>
    </source>
</evidence>
<dbReference type="InterPro" id="IPR025662">
    <property type="entry name" value="Sigma_54_int_dom_ATP-bd_1"/>
</dbReference>
<dbReference type="PANTHER" id="PTHR32071">
    <property type="entry name" value="TRANSCRIPTIONAL REGULATORY PROTEIN"/>
    <property type="match status" value="1"/>
</dbReference>
<evidence type="ECO:0000256" key="1">
    <source>
        <dbReference type="ARBA" id="ARBA00004496"/>
    </source>
</evidence>
<evidence type="ECO:0000256" key="14">
    <source>
        <dbReference type="PROSITE-ProRule" id="PRU00169"/>
    </source>
</evidence>
<evidence type="ECO:0000256" key="13">
    <source>
        <dbReference type="ARBA" id="ARBA00023231"/>
    </source>
</evidence>
<comment type="subcellular location">
    <subcellularLocation>
        <location evidence="1 15">Cytoplasm</location>
    </subcellularLocation>
</comment>
<dbReference type="InterPro" id="IPR002197">
    <property type="entry name" value="HTH_Fis"/>
</dbReference>
<dbReference type="PROSITE" id="PS00676">
    <property type="entry name" value="SIGMA54_INTERACT_2"/>
    <property type="match status" value="1"/>
</dbReference>
<dbReference type="SMART" id="SM00382">
    <property type="entry name" value="AAA"/>
    <property type="match status" value="1"/>
</dbReference>
<evidence type="ECO:0000256" key="2">
    <source>
        <dbReference type="ARBA" id="ARBA00019059"/>
    </source>
</evidence>
<feature type="modified residue" description="4-aspartylphosphate" evidence="14">
    <location>
        <position position="56"/>
    </location>
</feature>
<dbReference type="InterPro" id="IPR025943">
    <property type="entry name" value="Sigma_54_int_dom_ATP-bd_2"/>
</dbReference>